<sequence>MMPSIHPIIPMNFTRSLLFVALVGLFSASLAAKAKGQEATKAARFSQQVASSNSTTVTQCGCGCGCGCCGCGCCKRKRRDQSAVVKGNKKNTTSRFARIKRSLGLEEPEQTKIEKEEQENECDMTSDSAKTE</sequence>
<accession>A0A2A6CF68</accession>
<dbReference type="AlphaFoldDB" id="A0A2A6CF68"/>
<reference evidence="4" key="1">
    <citation type="journal article" date="2008" name="Nat. Genet.">
        <title>The Pristionchus pacificus genome provides a unique perspective on nematode lifestyle and parasitism.</title>
        <authorList>
            <person name="Dieterich C."/>
            <person name="Clifton S.W."/>
            <person name="Schuster L.N."/>
            <person name="Chinwalla A."/>
            <person name="Delehaunty K."/>
            <person name="Dinkelacker I."/>
            <person name="Fulton L."/>
            <person name="Fulton R."/>
            <person name="Godfrey J."/>
            <person name="Minx P."/>
            <person name="Mitreva M."/>
            <person name="Roeseler W."/>
            <person name="Tian H."/>
            <person name="Witte H."/>
            <person name="Yang S.P."/>
            <person name="Wilson R.K."/>
            <person name="Sommer R.J."/>
        </authorList>
    </citation>
    <scope>NUCLEOTIDE SEQUENCE [LARGE SCALE GENOMIC DNA]</scope>
    <source>
        <strain evidence="4">PS312</strain>
    </source>
</reference>
<keyword evidence="2" id="KW-0732">Signal</keyword>
<accession>A0A8R1YTW9</accession>
<evidence type="ECO:0000313" key="3">
    <source>
        <dbReference type="EnsemblMetazoa" id="PPA38352.1"/>
    </source>
</evidence>
<dbReference type="EnsemblMetazoa" id="PPA38352.1">
    <property type="protein sequence ID" value="PPA38352.1"/>
    <property type="gene ID" value="WBGene00276721"/>
</dbReference>
<evidence type="ECO:0000256" key="1">
    <source>
        <dbReference type="SAM" id="MobiDB-lite"/>
    </source>
</evidence>
<feature type="region of interest" description="Disordered" evidence="1">
    <location>
        <begin position="98"/>
        <end position="132"/>
    </location>
</feature>
<gene>
    <name evidence="3" type="primary">WBGene00276721</name>
</gene>
<organism evidence="3 4">
    <name type="scientific">Pristionchus pacificus</name>
    <name type="common">Parasitic nematode worm</name>
    <dbReference type="NCBI Taxonomy" id="54126"/>
    <lineage>
        <taxon>Eukaryota</taxon>
        <taxon>Metazoa</taxon>
        <taxon>Ecdysozoa</taxon>
        <taxon>Nematoda</taxon>
        <taxon>Chromadorea</taxon>
        <taxon>Rhabditida</taxon>
        <taxon>Rhabditina</taxon>
        <taxon>Diplogasteromorpha</taxon>
        <taxon>Diplogasteroidea</taxon>
        <taxon>Neodiplogasteridae</taxon>
        <taxon>Pristionchus</taxon>
    </lineage>
</organism>
<feature type="chain" id="PRO_5043568207" evidence="2">
    <location>
        <begin position="37"/>
        <end position="132"/>
    </location>
</feature>
<evidence type="ECO:0000256" key="2">
    <source>
        <dbReference type="SAM" id="SignalP"/>
    </source>
</evidence>
<feature type="signal peptide" evidence="2">
    <location>
        <begin position="1"/>
        <end position="36"/>
    </location>
</feature>
<reference evidence="3" key="2">
    <citation type="submission" date="2022-06" db="UniProtKB">
        <authorList>
            <consortium name="EnsemblMetazoa"/>
        </authorList>
    </citation>
    <scope>IDENTIFICATION</scope>
    <source>
        <strain evidence="3">PS312</strain>
    </source>
</reference>
<dbReference type="Proteomes" id="UP000005239">
    <property type="component" value="Unassembled WGS sequence"/>
</dbReference>
<proteinExistence type="predicted"/>
<protein>
    <submittedName>
        <fullName evidence="3">Uncharacterized protein</fullName>
    </submittedName>
</protein>
<keyword evidence="4" id="KW-1185">Reference proteome</keyword>
<name>A0A2A6CF68_PRIPA</name>
<evidence type="ECO:0000313" key="4">
    <source>
        <dbReference type="Proteomes" id="UP000005239"/>
    </source>
</evidence>